<name>A0ABQ1FQ52_9BACL</name>
<dbReference type="Pfam" id="PF01370">
    <property type="entry name" value="Epimerase"/>
    <property type="match status" value="1"/>
</dbReference>
<comment type="caution">
    <text evidence="2">The sequence shown here is derived from an EMBL/GenBank/DDBJ whole genome shotgun (WGS) entry which is preliminary data.</text>
</comment>
<evidence type="ECO:0000259" key="1">
    <source>
        <dbReference type="Pfam" id="PF01370"/>
    </source>
</evidence>
<evidence type="ECO:0000313" key="2">
    <source>
        <dbReference type="EMBL" id="GGA23789.1"/>
    </source>
</evidence>
<accession>A0ABQ1FQ52</accession>
<dbReference type="EMBL" id="BMHF01000001">
    <property type="protein sequence ID" value="GGA23789.1"/>
    <property type="molecule type" value="Genomic_DNA"/>
</dbReference>
<dbReference type="InterPro" id="IPR051783">
    <property type="entry name" value="NAD(P)-dependent_oxidoreduct"/>
</dbReference>
<protein>
    <recommendedName>
        <fullName evidence="1">NAD-dependent epimerase/dehydratase domain-containing protein</fullName>
    </recommendedName>
</protein>
<feature type="domain" description="NAD-dependent epimerase/dehydratase" evidence="1">
    <location>
        <begin position="5"/>
        <end position="216"/>
    </location>
</feature>
<dbReference type="SUPFAM" id="SSF51735">
    <property type="entry name" value="NAD(P)-binding Rossmann-fold domains"/>
    <property type="match status" value="1"/>
</dbReference>
<dbReference type="PANTHER" id="PTHR48079">
    <property type="entry name" value="PROTEIN YEEZ"/>
    <property type="match status" value="1"/>
</dbReference>
<sequence>MKKAIVLGATGGTGSAITAELIRRNIETIAFGRSERKLKQLHRTLNASPLLSLAIGDAFDAESIIQAARSADVIIHCVAVPYNEMVQSQLPLGEAVLTAASSLGKKLVIIDGIYPYGKAVTSRVSETHPKQPHTRKGQTKLAFEQLIFSPRWQNLPRMIVRLPDYYGPTANKSSYLGMTMEAIAAGRPAMFVGRLKVPREYIYLPDAAYMIAELAACEEAYNEEWNLPGSGVIAGYELVRLARQAAGMSKPVLPLNKLLLRMSGWFDPVVREIVEMYYLTKTPVILDGSKYTSRIGLLKATPYRVGIPETIKAIQAANPLARQTN</sequence>
<dbReference type="InterPro" id="IPR001509">
    <property type="entry name" value="Epimerase_deHydtase"/>
</dbReference>
<reference evidence="3" key="1">
    <citation type="journal article" date="2019" name="Int. J. Syst. Evol. Microbiol.">
        <title>The Global Catalogue of Microorganisms (GCM) 10K type strain sequencing project: providing services to taxonomists for standard genome sequencing and annotation.</title>
        <authorList>
            <consortium name="The Broad Institute Genomics Platform"/>
            <consortium name="The Broad Institute Genome Sequencing Center for Infectious Disease"/>
            <person name="Wu L."/>
            <person name="Ma J."/>
        </authorList>
    </citation>
    <scope>NUCLEOTIDE SEQUENCE [LARGE SCALE GENOMIC DNA]</scope>
    <source>
        <strain evidence="3">CGMCC 1.15044</strain>
    </source>
</reference>
<gene>
    <name evidence="2" type="ORF">GCM10010917_05670</name>
</gene>
<evidence type="ECO:0000313" key="3">
    <source>
        <dbReference type="Proteomes" id="UP000609323"/>
    </source>
</evidence>
<dbReference type="InterPro" id="IPR036291">
    <property type="entry name" value="NAD(P)-bd_dom_sf"/>
</dbReference>
<dbReference type="Gene3D" id="3.40.50.720">
    <property type="entry name" value="NAD(P)-binding Rossmann-like Domain"/>
    <property type="match status" value="1"/>
</dbReference>
<dbReference type="Proteomes" id="UP000609323">
    <property type="component" value="Unassembled WGS sequence"/>
</dbReference>
<organism evidence="2 3">
    <name type="scientific">Paenibacillus physcomitrellae</name>
    <dbReference type="NCBI Taxonomy" id="1619311"/>
    <lineage>
        <taxon>Bacteria</taxon>
        <taxon>Bacillati</taxon>
        <taxon>Bacillota</taxon>
        <taxon>Bacilli</taxon>
        <taxon>Bacillales</taxon>
        <taxon>Paenibacillaceae</taxon>
        <taxon>Paenibacillus</taxon>
    </lineage>
</organism>
<dbReference type="RefSeq" id="WP_094093251.1">
    <property type="nucleotide sequence ID" value="NZ_BMHF01000001.1"/>
</dbReference>
<dbReference type="PANTHER" id="PTHR48079:SF6">
    <property type="entry name" value="NAD(P)-BINDING DOMAIN-CONTAINING PROTEIN-RELATED"/>
    <property type="match status" value="1"/>
</dbReference>
<keyword evidence="3" id="KW-1185">Reference proteome</keyword>
<proteinExistence type="predicted"/>